<protein>
    <submittedName>
        <fullName evidence="3">DUF6788 family protein</fullName>
    </submittedName>
</protein>
<proteinExistence type="predicted"/>
<dbReference type="Proteomes" id="UP001597185">
    <property type="component" value="Unassembled WGS sequence"/>
</dbReference>
<keyword evidence="4" id="KW-1185">Reference proteome</keyword>
<accession>A0ABD6C4E6</accession>
<dbReference type="InterPro" id="IPR046738">
    <property type="entry name" value="DUF6788"/>
</dbReference>
<reference evidence="3 4" key="1">
    <citation type="journal article" date="2019" name="Int. J. Syst. Evol. Microbiol.">
        <title>The Global Catalogue of Microorganisms (GCM) 10K type strain sequencing project: providing services to taxonomists for standard genome sequencing and annotation.</title>
        <authorList>
            <consortium name="The Broad Institute Genomics Platform"/>
            <consortium name="The Broad Institute Genome Sequencing Center for Infectious Disease"/>
            <person name="Wu L."/>
            <person name="Ma J."/>
        </authorList>
    </citation>
    <scope>NUCLEOTIDE SEQUENCE [LARGE SCALE GENOMIC DNA]</scope>
    <source>
        <strain evidence="3 4">CGMCC 1.12689</strain>
    </source>
</reference>
<comment type="caution">
    <text evidence="3">The sequence shown here is derived from an EMBL/GenBank/DDBJ whole genome shotgun (WGS) entry which is preliminary data.</text>
</comment>
<feature type="region of interest" description="Disordered" evidence="1">
    <location>
        <begin position="46"/>
        <end position="67"/>
    </location>
</feature>
<sequence>MKQPSPPTSLPKYLTEGLPKQDTETLHEIQNYVEVLIEYRNQSVDTDELPKTAEPVEEADSAESGTVVKEKVTCGDDSCKCASGNPPDMHGPYLYRYYRENGTMKSEYVGKPGSE</sequence>
<name>A0ABD6C4E6_9EURY</name>
<dbReference type="Pfam" id="PF20586">
    <property type="entry name" value="DUF6788"/>
    <property type="match status" value="1"/>
</dbReference>
<evidence type="ECO:0000313" key="4">
    <source>
        <dbReference type="Proteomes" id="UP001597185"/>
    </source>
</evidence>
<evidence type="ECO:0000256" key="1">
    <source>
        <dbReference type="SAM" id="MobiDB-lite"/>
    </source>
</evidence>
<evidence type="ECO:0000259" key="2">
    <source>
        <dbReference type="Pfam" id="PF20586"/>
    </source>
</evidence>
<evidence type="ECO:0000313" key="3">
    <source>
        <dbReference type="EMBL" id="MFD1572206.1"/>
    </source>
</evidence>
<gene>
    <name evidence="3" type="ORF">ACFR9T_16760</name>
</gene>
<dbReference type="EMBL" id="JBHUDB010000024">
    <property type="protein sequence ID" value="MFD1572206.1"/>
    <property type="molecule type" value="Genomic_DNA"/>
</dbReference>
<dbReference type="RefSeq" id="WP_256418726.1">
    <property type="nucleotide sequence ID" value="NZ_JANHDL010000008.1"/>
</dbReference>
<organism evidence="3 4">
    <name type="scientific">Halorubrum laminariae</name>
    <dbReference type="NCBI Taxonomy" id="1433523"/>
    <lineage>
        <taxon>Archaea</taxon>
        <taxon>Methanobacteriati</taxon>
        <taxon>Methanobacteriota</taxon>
        <taxon>Stenosarchaea group</taxon>
        <taxon>Halobacteria</taxon>
        <taxon>Halobacteriales</taxon>
        <taxon>Haloferacaceae</taxon>
        <taxon>Halorubrum</taxon>
    </lineage>
</organism>
<dbReference type="AlphaFoldDB" id="A0ABD6C4E6"/>
<feature type="domain" description="DUF6788" evidence="2">
    <location>
        <begin position="58"/>
        <end position="111"/>
    </location>
</feature>